<dbReference type="OrthoDB" id="1079293at2"/>
<keyword evidence="1" id="KW-1133">Transmembrane helix</keyword>
<evidence type="ECO:0000256" key="1">
    <source>
        <dbReference type="SAM" id="Phobius"/>
    </source>
</evidence>
<dbReference type="EMBL" id="VZCB01000045">
    <property type="protein sequence ID" value="MQN80319.1"/>
    <property type="molecule type" value="Genomic_DNA"/>
</dbReference>
<feature type="transmembrane region" description="Helical" evidence="1">
    <location>
        <begin position="169"/>
        <end position="195"/>
    </location>
</feature>
<feature type="transmembrane region" description="Helical" evidence="1">
    <location>
        <begin position="42"/>
        <end position="60"/>
    </location>
</feature>
<proteinExistence type="predicted"/>
<sequence>MNTENNENQEEKKTDEQTQKVKIYVIDTGKIKQTKAFARQDGAILGIVWIASFVCTMMAVEPKYQMLGLLSNILIISTPFVVAKRLKYFRDFVREGHISFRHGLYYCIQTFFYATLLLTIVQYLWFRFMDTGMFMTQLQTNYQMIAQAYQLTAQETKALFDAISMMKPIAWASMFMITDLVAGAILSPILAAIFAKKKIAN</sequence>
<feature type="transmembrane region" description="Helical" evidence="1">
    <location>
        <begin position="104"/>
        <end position="125"/>
    </location>
</feature>
<gene>
    <name evidence="2" type="ORF">F7D73_05005</name>
</gene>
<reference evidence="2 3" key="1">
    <citation type="submission" date="2019-09" db="EMBL/GenBank/DDBJ databases">
        <title>Distinct polysaccharide growth profiles of human intestinal Prevotella copri isolates.</title>
        <authorList>
            <person name="Fehlner-Peach H."/>
            <person name="Magnabosco C."/>
            <person name="Raghavan V."/>
            <person name="Scher J.U."/>
            <person name="Tett A."/>
            <person name="Cox L.M."/>
            <person name="Gottsegen C."/>
            <person name="Watters A."/>
            <person name="Wiltshire- Gordon J.D."/>
            <person name="Segata N."/>
            <person name="Bonneau R."/>
            <person name="Littman D.R."/>
        </authorList>
    </citation>
    <scope>NUCLEOTIDE SEQUENCE [LARGE SCALE GENOMIC DNA]</scope>
    <source>
        <strain evidence="3">iA622</strain>
    </source>
</reference>
<dbReference type="AlphaFoldDB" id="A0A6G1TZH1"/>
<feature type="transmembrane region" description="Helical" evidence="1">
    <location>
        <begin position="66"/>
        <end position="83"/>
    </location>
</feature>
<evidence type="ECO:0000313" key="3">
    <source>
        <dbReference type="Proteomes" id="UP000480425"/>
    </source>
</evidence>
<protein>
    <submittedName>
        <fullName evidence="2">DUF4199 domain-containing protein</fullName>
    </submittedName>
</protein>
<organism evidence="2 3">
    <name type="scientific">Segatella copri</name>
    <dbReference type="NCBI Taxonomy" id="165179"/>
    <lineage>
        <taxon>Bacteria</taxon>
        <taxon>Pseudomonadati</taxon>
        <taxon>Bacteroidota</taxon>
        <taxon>Bacteroidia</taxon>
        <taxon>Bacteroidales</taxon>
        <taxon>Prevotellaceae</taxon>
        <taxon>Segatella</taxon>
    </lineage>
</organism>
<comment type="caution">
    <text evidence="2">The sequence shown here is derived from an EMBL/GenBank/DDBJ whole genome shotgun (WGS) entry which is preliminary data.</text>
</comment>
<dbReference type="RefSeq" id="WP_153122671.1">
    <property type="nucleotide sequence ID" value="NZ_CP152352.1"/>
</dbReference>
<dbReference type="Pfam" id="PF13858">
    <property type="entry name" value="DUF4199"/>
    <property type="match status" value="1"/>
</dbReference>
<keyword evidence="1" id="KW-0812">Transmembrane</keyword>
<dbReference type="Proteomes" id="UP000480425">
    <property type="component" value="Unassembled WGS sequence"/>
</dbReference>
<dbReference type="InterPro" id="IPR025250">
    <property type="entry name" value="DUF4199"/>
</dbReference>
<keyword evidence="1" id="KW-0472">Membrane</keyword>
<evidence type="ECO:0000313" key="2">
    <source>
        <dbReference type="EMBL" id="MQN80319.1"/>
    </source>
</evidence>
<accession>A0A6G1TZH1</accession>
<name>A0A6G1TZH1_9BACT</name>